<dbReference type="STRING" id="145388.A0A0D2KBV9"/>
<sequence>MKDLLGAPGEATFGSCAAWSERFKPAVIAAIQRHSGCSRVVWRQAVSILREEGVEVEEPPPPPAQLQQQLQRRQRLAAAARAASEDTSEGEGGPDGSRAVSSGEEIVGEDEVAEVASEGEGADPVDATAEGAVPVLEDGVVFLAAPEKGQKTGFYADQRDNRRFIASISAGRSVLDLCCYSGGFALTAAAAGAASAIGVDSSGPAVALAAANARANGLEGRVEFFKDDVSAFMRAAVERGDAWDVVVLDPPKLAPNRASLRPASNKYRKLNALALALVKPGGVLMTCSCSGAMTQSGGLPAIVEEAAREAERQVTLLRKSGAAPDHPLNPAYPEGQYLTALAYRVL</sequence>
<dbReference type="SUPFAM" id="SSF53335">
    <property type="entry name" value="S-adenosyl-L-methionine-dependent methyltransferases"/>
    <property type="match status" value="1"/>
</dbReference>
<keyword evidence="1" id="KW-0489">Methyltransferase</keyword>
<keyword evidence="2" id="KW-0808">Transferase</keyword>
<protein>
    <recommendedName>
        <fullName evidence="5">S-adenosylmethionine-dependent methyltransferase domain-containing protein</fullName>
    </recommendedName>
</protein>
<feature type="domain" description="S-adenosylmethionine-dependent methyltransferase" evidence="5">
    <location>
        <begin position="134"/>
        <end position="313"/>
    </location>
</feature>
<accession>A0A0D2KBV9</accession>
<evidence type="ECO:0000313" key="7">
    <source>
        <dbReference type="Proteomes" id="UP000054498"/>
    </source>
</evidence>
<feature type="compositionally biased region" description="Low complexity" evidence="4">
    <location>
        <begin position="65"/>
        <end position="82"/>
    </location>
</feature>
<dbReference type="Proteomes" id="UP000054498">
    <property type="component" value="Unassembled WGS sequence"/>
</dbReference>
<name>A0A0D2KBV9_9CHLO</name>
<dbReference type="InterPro" id="IPR029063">
    <property type="entry name" value="SAM-dependent_MTases_sf"/>
</dbReference>
<evidence type="ECO:0000256" key="4">
    <source>
        <dbReference type="SAM" id="MobiDB-lite"/>
    </source>
</evidence>
<dbReference type="PANTHER" id="PTHR42873">
    <property type="entry name" value="RIBOSOMAL RNA LARGE SUBUNIT METHYLTRANSFERASE"/>
    <property type="match status" value="1"/>
</dbReference>
<reference evidence="6 7" key="1">
    <citation type="journal article" date="2013" name="BMC Genomics">
        <title>Reconstruction of the lipid metabolism for the microalga Monoraphidium neglectum from its genome sequence reveals characteristics suitable for biofuel production.</title>
        <authorList>
            <person name="Bogen C."/>
            <person name="Al-Dilaimi A."/>
            <person name="Albersmeier A."/>
            <person name="Wichmann J."/>
            <person name="Grundmann M."/>
            <person name="Rupp O."/>
            <person name="Lauersen K.J."/>
            <person name="Blifernez-Klassen O."/>
            <person name="Kalinowski J."/>
            <person name="Goesmann A."/>
            <person name="Mussgnug J.H."/>
            <person name="Kruse O."/>
        </authorList>
    </citation>
    <scope>NUCLEOTIDE SEQUENCE [LARGE SCALE GENOMIC DNA]</scope>
    <source>
        <strain evidence="6 7">SAG 48.87</strain>
    </source>
</reference>
<evidence type="ECO:0000256" key="1">
    <source>
        <dbReference type="ARBA" id="ARBA00022603"/>
    </source>
</evidence>
<keyword evidence="3" id="KW-0949">S-adenosyl-L-methionine</keyword>
<dbReference type="OrthoDB" id="269872at2759"/>
<dbReference type="RefSeq" id="XP_013892398.1">
    <property type="nucleotide sequence ID" value="XM_014036944.1"/>
</dbReference>
<evidence type="ECO:0000256" key="3">
    <source>
        <dbReference type="ARBA" id="ARBA00022691"/>
    </source>
</evidence>
<evidence type="ECO:0000259" key="5">
    <source>
        <dbReference type="Pfam" id="PF10672"/>
    </source>
</evidence>
<feature type="region of interest" description="Disordered" evidence="4">
    <location>
        <begin position="53"/>
        <end position="102"/>
    </location>
</feature>
<gene>
    <name evidence="6" type="ORF">MNEG_14584</name>
</gene>
<dbReference type="EMBL" id="KK104819">
    <property type="protein sequence ID" value="KIY93378.1"/>
    <property type="molecule type" value="Genomic_DNA"/>
</dbReference>
<evidence type="ECO:0000313" key="6">
    <source>
        <dbReference type="EMBL" id="KIY93378.1"/>
    </source>
</evidence>
<dbReference type="GeneID" id="25732161"/>
<dbReference type="Pfam" id="PF10672">
    <property type="entry name" value="Methyltrans_SAM"/>
    <property type="match status" value="1"/>
</dbReference>
<dbReference type="Gene3D" id="3.40.50.150">
    <property type="entry name" value="Vaccinia Virus protein VP39"/>
    <property type="match status" value="1"/>
</dbReference>
<dbReference type="AlphaFoldDB" id="A0A0D2KBV9"/>
<dbReference type="KEGG" id="mng:MNEG_14584"/>
<evidence type="ECO:0000256" key="2">
    <source>
        <dbReference type="ARBA" id="ARBA00022679"/>
    </source>
</evidence>
<dbReference type="GO" id="GO:0032259">
    <property type="term" value="P:methylation"/>
    <property type="evidence" value="ECO:0007669"/>
    <property type="project" value="UniProtKB-KW"/>
</dbReference>
<dbReference type="InterPro" id="IPR019614">
    <property type="entry name" value="SAM-dep_methyl-trfase"/>
</dbReference>
<organism evidence="6 7">
    <name type="scientific">Monoraphidium neglectum</name>
    <dbReference type="NCBI Taxonomy" id="145388"/>
    <lineage>
        <taxon>Eukaryota</taxon>
        <taxon>Viridiplantae</taxon>
        <taxon>Chlorophyta</taxon>
        <taxon>core chlorophytes</taxon>
        <taxon>Chlorophyceae</taxon>
        <taxon>CS clade</taxon>
        <taxon>Sphaeropleales</taxon>
        <taxon>Selenastraceae</taxon>
        <taxon>Monoraphidium</taxon>
    </lineage>
</organism>
<proteinExistence type="predicted"/>
<dbReference type="GO" id="GO:0008168">
    <property type="term" value="F:methyltransferase activity"/>
    <property type="evidence" value="ECO:0007669"/>
    <property type="project" value="UniProtKB-KW"/>
</dbReference>
<keyword evidence="7" id="KW-1185">Reference proteome</keyword>
<dbReference type="PANTHER" id="PTHR42873:SF1">
    <property type="entry name" value="S-ADENOSYLMETHIONINE-DEPENDENT METHYLTRANSFERASE DOMAIN-CONTAINING PROTEIN"/>
    <property type="match status" value="1"/>
</dbReference>